<dbReference type="AlphaFoldDB" id="A0A167WY98"/>
<proteinExistence type="predicted"/>
<dbReference type="PhylomeDB" id="A0A167WY98"/>
<name>A0A167WY98_PENCH</name>
<organism evidence="1">
    <name type="scientific">Penicillium chrysogenum</name>
    <name type="common">Penicillium notatum</name>
    <dbReference type="NCBI Taxonomy" id="5076"/>
    <lineage>
        <taxon>Eukaryota</taxon>
        <taxon>Fungi</taxon>
        <taxon>Dikarya</taxon>
        <taxon>Ascomycota</taxon>
        <taxon>Pezizomycotina</taxon>
        <taxon>Eurotiomycetes</taxon>
        <taxon>Eurotiomycetidae</taxon>
        <taxon>Eurotiales</taxon>
        <taxon>Aspergillaceae</taxon>
        <taxon>Penicillium</taxon>
        <taxon>Penicillium chrysogenum species complex</taxon>
    </lineage>
</organism>
<dbReference type="EMBL" id="CM002798">
    <property type="protein sequence ID" value="KZN92200.1"/>
    <property type="molecule type" value="Genomic_DNA"/>
</dbReference>
<sequence>MEDPNPASSLMSGLPEGRIVRTFSRMKALQVEARNIMKWFEDHDDGNQWIVVLGLRPNIIEKLDNHSLGEVNYRFQWEQTTGLIKVVPSGPHEGATHQFSTLVTSKLIAMGIPSHECPWFGSTTYRPDVGKGKEGDNIFVPRSRCLPTFGWPTLVIETGVSESLPRLRQDAAKWFADSNGETRFVILISVRKRKLYYEKWQLAPPNARRPLTRANIRSLCAQAPNTPPLAPQRPPLQQPYCASEVEVTSTGVAGQPNLVVGAPMVLPFAALYNRSPAANETDVVLSQNDFADMTDLLLRL</sequence>
<gene>
    <name evidence="1" type="ORF">EN45_023500</name>
</gene>
<reference evidence="1" key="1">
    <citation type="journal article" date="2014" name="Genome Announc.">
        <title>Complete sequencing and chromosome-scale genome assembly of the industrial progenitor strain P2niaD18 from the penicillin producer Penicillium chrysogenum.</title>
        <authorList>
            <person name="Specht T."/>
            <person name="Dahlmann T.A."/>
            <person name="Zadra I."/>
            <person name="Kurnsteiner H."/>
            <person name="Kuck U."/>
        </authorList>
    </citation>
    <scope>NUCLEOTIDE SEQUENCE [LARGE SCALE GENOMIC DNA]</scope>
    <source>
        <strain evidence="1">P2niaD18</strain>
    </source>
</reference>
<evidence type="ECO:0000313" key="1">
    <source>
        <dbReference type="EMBL" id="KZN92200.1"/>
    </source>
</evidence>
<protein>
    <submittedName>
        <fullName evidence="1">Uncharacterized protein</fullName>
    </submittedName>
</protein>
<dbReference type="Proteomes" id="UP000076449">
    <property type="component" value="Chromosome I"/>
</dbReference>
<accession>A0A167WY98</accession>